<comment type="cofactor">
    <cofactor evidence="3">
        <name>Zn(2+)</name>
        <dbReference type="ChEBI" id="CHEBI:29105"/>
    </cofactor>
    <text evidence="3">Binds 1 divalent metal cation per subunit.</text>
</comment>
<reference evidence="5" key="1">
    <citation type="journal article" date="2014" name="Int. J. Syst. Evol. Microbiol.">
        <title>Complete genome sequence of Corynebacterium casei LMG S-19264T (=DSM 44701T), isolated from a smear-ripened cheese.</title>
        <authorList>
            <consortium name="US DOE Joint Genome Institute (JGI-PGF)"/>
            <person name="Walter F."/>
            <person name="Albersmeier A."/>
            <person name="Kalinowski J."/>
            <person name="Ruckert C."/>
        </authorList>
    </citation>
    <scope>NUCLEOTIDE SEQUENCE</scope>
    <source>
        <strain evidence="5">JCM 19831</strain>
    </source>
</reference>
<feature type="binding site" evidence="3">
    <location>
        <position position="141"/>
    </location>
    <ligand>
        <name>a divalent metal cation</name>
        <dbReference type="ChEBI" id="CHEBI:60240"/>
    </ligand>
</feature>
<evidence type="ECO:0000259" key="4">
    <source>
        <dbReference type="Pfam" id="PF08450"/>
    </source>
</evidence>
<dbReference type="PRINTS" id="PR01790">
    <property type="entry name" value="SMP30FAMILY"/>
</dbReference>
<feature type="domain" description="SMP-30/Gluconolactonase/LRE-like region" evidence="4">
    <location>
        <begin position="13"/>
        <end position="249"/>
    </location>
</feature>
<dbReference type="PANTHER" id="PTHR10907">
    <property type="entry name" value="REGUCALCIN"/>
    <property type="match status" value="1"/>
</dbReference>
<evidence type="ECO:0000256" key="2">
    <source>
        <dbReference type="PIRSR" id="PIRSR605511-1"/>
    </source>
</evidence>
<feature type="binding site" evidence="3">
    <location>
        <position position="191"/>
    </location>
    <ligand>
        <name>a divalent metal cation</name>
        <dbReference type="ChEBI" id="CHEBI:60240"/>
    </ligand>
</feature>
<feature type="binding site" evidence="3">
    <location>
        <position position="93"/>
    </location>
    <ligand>
        <name>substrate</name>
    </ligand>
</feature>
<gene>
    <name evidence="5" type="ORF">GCM10007977_042180</name>
</gene>
<evidence type="ECO:0000256" key="1">
    <source>
        <dbReference type="ARBA" id="ARBA00008853"/>
    </source>
</evidence>
<feature type="active site" description="Proton donor/acceptor" evidence="2">
    <location>
        <position position="191"/>
    </location>
</feature>
<dbReference type="InterPro" id="IPR013658">
    <property type="entry name" value="SGL"/>
</dbReference>
<dbReference type="Proteomes" id="UP000642070">
    <property type="component" value="Unassembled WGS sequence"/>
</dbReference>
<dbReference type="GO" id="GO:0019853">
    <property type="term" value="P:L-ascorbic acid biosynthetic process"/>
    <property type="evidence" value="ECO:0007669"/>
    <property type="project" value="TreeGrafter"/>
</dbReference>
<dbReference type="GO" id="GO:0005509">
    <property type="term" value="F:calcium ion binding"/>
    <property type="evidence" value="ECO:0007669"/>
    <property type="project" value="TreeGrafter"/>
</dbReference>
<dbReference type="EMBL" id="BMPI01000019">
    <property type="protein sequence ID" value="GGM36365.1"/>
    <property type="molecule type" value="Genomic_DNA"/>
</dbReference>
<dbReference type="RefSeq" id="WP_190251604.1">
    <property type="nucleotide sequence ID" value="NZ_BMPI01000019.1"/>
</dbReference>
<dbReference type="SUPFAM" id="SSF63829">
    <property type="entry name" value="Calcium-dependent phosphotriesterase"/>
    <property type="match status" value="1"/>
</dbReference>
<accession>A0A917TSL3</accession>
<comment type="similarity">
    <text evidence="1">Belongs to the SMP-30/CGR1 family.</text>
</comment>
<dbReference type="PANTHER" id="PTHR10907:SF47">
    <property type="entry name" value="REGUCALCIN"/>
    <property type="match status" value="1"/>
</dbReference>
<dbReference type="Gene3D" id="2.120.10.30">
    <property type="entry name" value="TolB, C-terminal domain"/>
    <property type="match status" value="1"/>
</dbReference>
<organism evidence="5 6">
    <name type="scientific">Dactylosporangium sucinum</name>
    <dbReference type="NCBI Taxonomy" id="1424081"/>
    <lineage>
        <taxon>Bacteria</taxon>
        <taxon>Bacillati</taxon>
        <taxon>Actinomycetota</taxon>
        <taxon>Actinomycetes</taxon>
        <taxon>Micromonosporales</taxon>
        <taxon>Micromonosporaceae</taxon>
        <taxon>Dactylosporangium</taxon>
    </lineage>
</organism>
<dbReference type="InterPro" id="IPR011042">
    <property type="entry name" value="6-blade_b-propeller_TolB-like"/>
</dbReference>
<keyword evidence="3" id="KW-0479">Metal-binding</keyword>
<keyword evidence="3" id="KW-0862">Zinc</keyword>
<evidence type="ECO:0000313" key="6">
    <source>
        <dbReference type="Proteomes" id="UP000642070"/>
    </source>
</evidence>
<protein>
    <submittedName>
        <fullName evidence="5">Calcium-binding protein</fullName>
    </submittedName>
</protein>
<proteinExistence type="inferred from homology"/>
<dbReference type="Pfam" id="PF08450">
    <property type="entry name" value="SGL"/>
    <property type="match status" value="1"/>
</dbReference>
<evidence type="ECO:0000256" key="3">
    <source>
        <dbReference type="PIRSR" id="PIRSR605511-2"/>
    </source>
</evidence>
<name>A0A917TSL3_9ACTN</name>
<reference evidence="5" key="2">
    <citation type="submission" date="2020-09" db="EMBL/GenBank/DDBJ databases">
        <authorList>
            <person name="Sun Q."/>
            <person name="Ohkuma M."/>
        </authorList>
    </citation>
    <scope>NUCLEOTIDE SEQUENCE</scope>
    <source>
        <strain evidence="5">JCM 19831</strain>
    </source>
</reference>
<dbReference type="AlphaFoldDB" id="A0A917TSL3"/>
<feature type="binding site" evidence="3">
    <location>
        <position position="15"/>
    </location>
    <ligand>
        <name>a divalent metal cation</name>
        <dbReference type="ChEBI" id="CHEBI:60240"/>
    </ligand>
</feature>
<feature type="binding site" evidence="3">
    <location>
        <position position="95"/>
    </location>
    <ligand>
        <name>substrate</name>
    </ligand>
</feature>
<comment type="caution">
    <text evidence="5">The sequence shown here is derived from an EMBL/GenBank/DDBJ whole genome shotgun (WGS) entry which is preliminary data.</text>
</comment>
<keyword evidence="6" id="KW-1185">Reference proteome</keyword>
<dbReference type="InterPro" id="IPR005511">
    <property type="entry name" value="SMP-30"/>
</dbReference>
<sequence length="284" mass="30117">MNGVTSVAAGDELGEGPFWDVRTARLSWVDILTGRLRTTGDPAPVTVTSPLAFAIPRRDGGHVLGVGRDVVVRDPEGGLRTLAHLDGDARADRLNDAACDAAGRLWAGTMSSRREPGVAALYRIEPDGRVDCVLDGLTISNGLDWSPDGTVMYHIDSPAQRVDRYPFDAGTGRLGDRRTFAAIPAEDGLPDGLTVDAEGGVWVALFGGGAVRRYRADGTLDRVVPLPVSCPTSVAFGGATLRDLFVTSSRHKLDDAGRRAEPLAGNLFRLRPGPQGLPKPRFAG</sequence>
<dbReference type="GO" id="GO:0004341">
    <property type="term" value="F:gluconolactonase activity"/>
    <property type="evidence" value="ECO:0007669"/>
    <property type="project" value="TreeGrafter"/>
</dbReference>
<evidence type="ECO:0000313" key="5">
    <source>
        <dbReference type="EMBL" id="GGM36365.1"/>
    </source>
</evidence>